<comment type="caution">
    <text evidence="13">The sequence shown here is derived from an EMBL/GenBank/DDBJ whole genome shotgun (WGS) entry which is preliminary data.</text>
</comment>
<dbReference type="InterPro" id="IPR023408">
    <property type="entry name" value="MscS_beta-dom_sf"/>
</dbReference>
<dbReference type="Pfam" id="PF21088">
    <property type="entry name" value="MS_channel_1st"/>
    <property type="match status" value="1"/>
</dbReference>
<reference evidence="14 16" key="2">
    <citation type="submission" date="2016-08" db="EMBL/GenBank/DDBJ databases">
        <authorList>
            <person name="Varghese N."/>
            <person name="Submissions Spin"/>
        </authorList>
    </citation>
    <scope>NUCLEOTIDE SEQUENCE [LARGE SCALE GENOMIC DNA]</scope>
    <source>
        <strain evidence="14 16">HL-109</strain>
    </source>
</reference>
<feature type="transmembrane region" description="Helical" evidence="8">
    <location>
        <begin position="573"/>
        <end position="591"/>
    </location>
</feature>
<dbReference type="InterPro" id="IPR010920">
    <property type="entry name" value="LSM_dom_sf"/>
</dbReference>
<dbReference type="AlphaFoldDB" id="A0A0P8BP23"/>
<feature type="transmembrane region" description="Helical" evidence="8">
    <location>
        <begin position="55"/>
        <end position="75"/>
    </location>
</feature>
<sequence length="825" mass="89976">MTLHPYACRQSLCARQFLPRPRSAFGVPVWLIMTTMLTSLPFRPCPATDRDRAGATLKAQLIAILAAALLLIASAQPLLAQTDAAGAATNELDQQTEALIELLENDEARAQLIERLRGSAAPAVEPEPEHVPFARQVAEQTRAVAESISGLFRVAGNFADSVAALWRDTTTADFDLLMRMLGTLFIVIVGTLFAYWLLRLVSDRARVRLAIKAESRPILRRAPLALGAIAFDAGTVALAWLIGHTLSIQLATNTITALNQTLFLNAFLVAEGIKVAMRALLMPRKDTLRLIPLNDATAHYWYFWLSRLVSLIVYAFLFVAPIVTWNLTVASGDAIRTLAIFSACVIGIMLVAQNRNSVATLLKRRVARGETDTVGRLSQGLAQIWHIVAIIYLIAFFMVWVAHPRTAINFMAASTAQSIAAVIVGMLIFAFISRLISGGMHLSEDIKRRMPLLEERLNAFVPKALYGLRITVLLGVVVAIAHAWDLFDFVGWITSGAGALIATSLASVLLILIVGFALYVIVSSWIEYRLNPDFGTVPTARERTLLALFRNAFTVTLSVVVAIMMLSEIGVNIGPLLAGAGVIGLAVGFGAQKLVQDVITGVFIQLENAMNEGDVVTAGGISGVVERLTIRSVSMRDLNGVYHVIPFSSVDMVSNMMRNFSYHVADIGVAYRENIAEVKAAMHEAFDRLCADSDHGENIIGPFEMFGVTELADSAVIVRGRIKTKPGQQWATGRAYNEVVKEVFDERGIEIPFPHLTLYAGEDKEGTAPPFRLARQNPDERKALAAKAARRRDSARPTDENLSDLATDIPEESGIPQSEDGDLKE</sequence>
<keyword evidence="5 8" id="KW-1133">Transmembrane helix</keyword>
<evidence type="ECO:0000256" key="1">
    <source>
        <dbReference type="ARBA" id="ARBA00004651"/>
    </source>
</evidence>
<dbReference type="InterPro" id="IPR006685">
    <property type="entry name" value="MscS_channel_2nd"/>
</dbReference>
<dbReference type="SUPFAM" id="SSF50182">
    <property type="entry name" value="Sm-like ribonucleoproteins"/>
    <property type="match status" value="1"/>
</dbReference>
<dbReference type="GO" id="GO:0008381">
    <property type="term" value="F:mechanosensitive monoatomic ion channel activity"/>
    <property type="evidence" value="ECO:0007669"/>
    <property type="project" value="InterPro"/>
</dbReference>
<dbReference type="Pfam" id="PF25392">
    <property type="entry name" value="MS_channel_TM1"/>
    <property type="match status" value="1"/>
</dbReference>
<feature type="transmembrane region" description="Helical" evidence="8">
    <location>
        <begin position="457"/>
        <end position="484"/>
    </location>
</feature>
<dbReference type="SUPFAM" id="SSF82861">
    <property type="entry name" value="Mechanosensitive channel protein MscS (YggB), transmembrane region"/>
    <property type="match status" value="1"/>
</dbReference>
<dbReference type="InterPro" id="IPR011066">
    <property type="entry name" value="MscS_channel_C_sf"/>
</dbReference>
<evidence type="ECO:0000256" key="2">
    <source>
        <dbReference type="ARBA" id="ARBA00008017"/>
    </source>
</evidence>
<feature type="transmembrane region" description="Helical" evidence="8">
    <location>
        <begin position="415"/>
        <end position="436"/>
    </location>
</feature>
<keyword evidence="4 8" id="KW-0812">Transmembrane</keyword>
<dbReference type="EMBL" id="LJSX01000008">
    <property type="protein sequence ID" value="KPQ11355.1"/>
    <property type="molecule type" value="Genomic_DNA"/>
</dbReference>
<feature type="domain" description="Moderate conductance mechanosensitive channel YbiO-like transmembrane helix 1" evidence="12">
    <location>
        <begin position="415"/>
        <end position="492"/>
    </location>
</feature>
<gene>
    <name evidence="13" type="primary">mscS</name>
    <name evidence="14" type="ORF">GA0071312_2969</name>
    <name evidence="13" type="ORF">HLUCCO17_06880</name>
</gene>
<dbReference type="Gene3D" id="1.10.287.1260">
    <property type="match status" value="1"/>
</dbReference>
<feature type="domain" description="Mechanosensitive ion channel MscS C-terminal" evidence="10">
    <location>
        <begin position="664"/>
        <end position="751"/>
    </location>
</feature>
<dbReference type="PATRIC" id="fig|1653334.4.peg.2451"/>
<dbReference type="Gene3D" id="2.30.30.60">
    <property type="match status" value="1"/>
</dbReference>
<proteinExistence type="inferred from homology"/>
<dbReference type="GO" id="GO:0005886">
    <property type="term" value="C:plasma membrane"/>
    <property type="evidence" value="ECO:0007669"/>
    <property type="project" value="UniProtKB-SubCell"/>
</dbReference>
<comment type="subcellular location">
    <subcellularLocation>
        <location evidence="1">Cell membrane</location>
        <topology evidence="1">Multi-pass membrane protein</topology>
    </subcellularLocation>
</comment>
<evidence type="ECO:0000259" key="9">
    <source>
        <dbReference type="Pfam" id="PF00924"/>
    </source>
</evidence>
<feature type="transmembrane region" description="Helical" evidence="8">
    <location>
        <begin position="334"/>
        <end position="352"/>
    </location>
</feature>
<dbReference type="Proteomes" id="UP000182800">
    <property type="component" value="Unassembled WGS sequence"/>
</dbReference>
<keyword evidence="16" id="KW-1185">Reference proteome</keyword>
<dbReference type="Pfam" id="PF21082">
    <property type="entry name" value="MS_channel_3rd"/>
    <property type="match status" value="1"/>
</dbReference>
<dbReference type="PANTHER" id="PTHR30460">
    <property type="entry name" value="MODERATE CONDUCTANCE MECHANOSENSITIVE CHANNEL YBIO"/>
    <property type="match status" value="1"/>
</dbReference>
<keyword evidence="3" id="KW-1003">Cell membrane</keyword>
<evidence type="ECO:0000256" key="6">
    <source>
        <dbReference type="ARBA" id="ARBA00023136"/>
    </source>
</evidence>
<dbReference type="OrthoDB" id="9814206at2"/>
<dbReference type="PANTHER" id="PTHR30460:SF0">
    <property type="entry name" value="MODERATE CONDUCTANCE MECHANOSENSITIVE CHANNEL YBIO"/>
    <property type="match status" value="1"/>
</dbReference>
<evidence type="ECO:0000313" key="14">
    <source>
        <dbReference type="EMBL" id="SCC81995.1"/>
    </source>
</evidence>
<evidence type="ECO:0000256" key="7">
    <source>
        <dbReference type="SAM" id="MobiDB-lite"/>
    </source>
</evidence>
<dbReference type="STRING" id="1653334.GA0071312_2969"/>
<feature type="transmembrane region" description="Helical" evidence="8">
    <location>
        <begin position="384"/>
        <end position="403"/>
    </location>
</feature>
<evidence type="ECO:0000313" key="13">
    <source>
        <dbReference type="EMBL" id="KPQ11355.1"/>
    </source>
</evidence>
<dbReference type="SUPFAM" id="SSF82689">
    <property type="entry name" value="Mechanosensitive channel protein MscS (YggB), C-terminal domain"/>
    <property type="match status" value="1"/>
</dbReference>
<dbReference type="InterPro" id="IPR049278">
    <property type="entry name" value="MS_channel_C"/>
</dbReference>
<evidence type="ECO:0000313" key="15">
    <source>
        <dbReference type="Proteomes" id="UP000050497"/>
    </source>
</evidence>
<feature type="transmembrane region" description="Helical" evidence="8">
    <location>
        <begin position="222"/>
        <end position="242"/>
    </location>
</feature>
<dbReference type="InterPro" id="IPR011014">
    <property type="entry name" value="MscS_channel_TM-2"/>
</dbReference>
<feature type="region of interest" description="Disordered" evidence="7">
    <location>
        <begin position="760"/>
        <end position="825"/>
    </location>
</feature>
<reference evidence="13 15" key="1">
    <citation type="submission" date="2015-09" db="EMBL/GenBank/DDBJ databases">
        <title>Identification and resolution of microdiversity through metagenomic sequencing of parallel consortia.</title>
        <authorList>
            <person name="Nelson W.C."/>
            <person name="Romine M.F."/>
            <person name="Lindemann S.R."/>
        </authorList>
    </citation>
    <scope>NUCLEOTIDE SEQUENCE [LARGE SCALE GENOMIC DNA]</scope>
    <source>
        <strain evidence="13">HL-109</strain>
    </source>
</reference>
<evidence type="ECO:0000256" key="4">
    <source>
        <dbReference type="ARBA" id="ARBA00022692"/>
    </source>
</evidence>
<feature type="transmembrane region" description="Helical" evidence="8">
    <location>
        <begin position="176"/>
        <end position="201"/>
    </location>
</feature>
<evidence type="ECO:0000259" key="11">
    <source>
        <dbReference type="Pfam" id="PF21088"/>
    </source>
</evidence>
<dbReference type="Pfam" id="PF00924">
    <property type="entry name" value="MS_channel_2nd"/>
    <property type="match status" value="1"/>
</dbReference>
<dbReference type="InterPro" id="IPR057485">
    <property type="entry name" value="YbiO-like_TM1"/>
</dbReference>
<feature type="domain" description="Mechanosensitive ion channel transmembrane helices 2/3" evidence="11">
    <location>
        <begin position="552"/>
        <end position="592"/>
    </location>
</feature>
<evidence type="ECO:0000259" key="10">
    <source>
        <dbReference type="Pfam" id="PF21082"/>
    </source>
</evidence>
<evidence type="ECO:0000313" key="16">
    <source>
        <dbReference type="Proteomes" id="UP000182800"/>
    </source>
</evidence>
<evidence type="ECO:0000259" key="12">
    <source>
        <dbReference type="Pfam" id="PF25392"/>
    </source>
</evidence>
<feature type="transmembrane region" description="Helical" evidence="8">
    <location>
        <begin position="301"/>
        <end position="322"/>
    </location>
</feature>
<feature type="transmembrane region" description="Helical" evidence="8">
    <location>
        <begin position="496"/>
        <end position="526"/>
    </location>
</feature>
<feature type="domain" description="Mechanosensitive ion channel MscS" evidence="9">
    <location>
        <begin position="594"/>
        <end position="661"/>
    </location>
</feature>
<keyword evidence="6 8" id="KW-0472">Membrane</keyword>
<dbReference type="EMBL" id="FMBM01000002">
    <property type="protein sequence ID" value="SCC81995.1"/>
    <property type="molecule type" value="Genomic_DNA"/>
</dbReference>
<dbReference type="Gene3D" id="3.30.70.100">
    <property type="match status" value="1"/>
</dbReference>
<evidence type="ECO:0000256" key="8">
    <source>
        <dbReference type="SAM" id="Phobius"/>
    </source>
</evidence>
<protein>
    <submittedName>
        <fullName evidence="13 14">Small conductance mechanosensitive channel</fullName>
    </submittedName>
</protein>
<evidence type="ECO:0000256" key="3">
    <source>
        <dbReference type="ARBA" id="ARBA00022475"/>
    </source>
</evidence>
<comment type="similarity">
    <text evidence="2">Belongs to the MscS (TC 1.A.23) family.</text>
</comment>
<name>A0A0P8BP23_9HYPH</name>
<dbReference type="InterPro" id="IPR045276">
    <property type="entry name" value="YbiO_bact"/>
</dbReference>
<accession>A0A0P8BP23</accession>
<evidence type="ECO:0000256" key="5">
    <source>
        <dbReference type="ARBA" id="ARBA00022989"/>
    </source>
</evidence>
<dbReference type="InterPro" id="IPR049142">
    <property type="entry name" value="MS_channel_1st"/>
</dbReference>
<organism evidence="13 15">
    <name type="scientific">Saliniramus fredricksonii</name>
    <dbReference type="NCBI Taxonomy" id="1653334"/>
    <lineage>
        <taxon>Bacteria</taxon>
        <taxon>Pseudomonadati</taxon>
        <taxon>Pseudomonadota</taxon>
        <taxon>Alphaproteobacteria</taxon>
        <taxon>Hyphomicrobiales</taxon>
        <taxon>Salinarimonadaceae</taxon>
        <taxon>Saliniramus</taxon>
    </lineage>
</organism>
<feature type="transmembrane region" description="Helical" evidence="8">
    <location>
        <begin position="262"/>
        <end position="281"/>
    </location>
</feature>
<dbReference type="Proteomes" id="UP000050497">
    <property type="component" value="Unassembled WGS sequence"/>
</dbReference>
<feature type="transmembrane region" description="Helical" evidence="8">
    <location>
        <begin position="547"/>
        <end position="567"/>
    </location>
</feature>